<evidence type="ECO:0000256" key="9">
    <source>
        <dbReference type="RuleBase" id="RU369094"/>
    </source>
</evidence>
<proteinExistence type="predicted"/>
<dbReference type="GO" id="GO:0008270">
    <property type="term" value="F:zinc ion binding"/>
    <property type="evidence" value="ECO:0007669"/>
    <property type="project" value="UniProtKB-KW"/>
</dbReference>
<comment type="caution">
    <text evidence="12">The sequence shown here is derived from an EMBL/GenBank/DDBJ whole genome shotgun (WGS) entry which is preliminary data.</text>
</comment>
<dbReference type="PANTHER" id="PTHR31992:SF108">
    <property type="entry name" value="DOF ZINC FINGER PROTEIN"/>
    <property type="match status" value="1"/>
</dbReference>
<feature type="compositionally biased region" description="Low complexity" evidence="10">
    <location>
        <begin position="271"/>
        <end position="286"/>
    </location>
</feature>
<evidence type="ECO:0000313" key="12">
    <source>
        <dbReference type="EMBL" id="KAK0580020.1"/>
    </source>
</evidence>
<evidence type="ECO:0000256" key="7">
    <source>
        <dbReference type="ARBA" id="ARBA00023242"/>
    </source>
</evidence>
<dbReference type="GO" id="GO:0005634">
    <property type="term" value="C:nucleus"/>
    <property type="evidence" value="ECO:0007669"/>
    <property type="project" value="UniProtKB-SubCell"/>
</dbReference>
<protein>
    <recommendedName>
        <fullName evidence="9">Dof zinc finger protein</fullName>
    </recommendedName>
</protein>
<sequence length="349" mass="37596">MQQDNGGGGGDNNKPQNQQDRRLKPIMQGGGDQNNQNQQQQPQPQKCPRCESINTKFCYYNNYSLSQPRFFCKTCRRYWTQGGTLRNVPVGGGCRKGKRTKSSSSSSSSGETSRSSQPPPTPSLPQVHQNLTNPLQNMILSSNPVLRSKESGNLGSYYPSGGFLSSLSAIQPLNPTAQSFNLPLNQPLNAVGGGGGGGGHGHLGGGSSSNLDLLQGFNVPSFVSQPPQHPQQIHQTQFFQMGNRPTMYHLHQPSQEMSLMDHSNRLGGGNSSQHQHQQQQQDWHQSFFNSTNTNPNVVSDTALWSISTSTSTSGNTNSNSNTNTGSASASASLNPNQWPDLSGYGAPPP</sequence>
<dbReference type="PROSITE" id="PS50884">
    <property type="entry name" value="ZF_DOF_2"/>
    <property type="match status" value="1"/>
</dbReference>
<keyword evidence="2 8" id="KW-0863">Zinc-finger</keyword>
<dbReference type="Proteomes" id="UP001168877">
    <property type="component" value="Unassembled WGS sequence"/>
</dbReference>
<evidence type="ECO:0000256" key="8">
    <source>
        <dbReference type="PROSITE-ProRule" id="PRU00071"/>
    </source>
</evidence>
<keyword evidence="7 8" id="KW-0539">Nucleus</keyword>
<feature type="compositionally biased region" description="Low complexity" evidence="10">
    <location>
        <begin position="308"/>
        <end position="332"/>
    </location>
</feature>
<evidence type="ECO:0000259" key="11">
    <source>
        <dbReference type="PROSITE" id="PS50884"/>
    </source>
</evidence>
<organism evidence="12 13">
    <name type="scientific">Acer saccharum</name>
    <name type="common">Sugar maple</name>
    <dbReference type="NCBI Taxonomy" id="4024"/>
    <lineage>
        <taxon>Eukaryota</taxon>
        <taxon>Viridiplantae</taxon>
        <taxon>Streptophyta</taxon>
        <taxon>Embryophyta</taxon>
        <taxon>Tracheophyta</taxon>
        <taxon>Spermatophyta</taxon>
        <taxon>Magnoliopsida</taxon>
        <taxon>eudicotyledons</taxon>
        <taxon>Gunneridae</taxon>
        <taxon>Pentapetalae</taxon>
        <taxon>rosids</taxon>
        <taxon>malvids</taxon>
        <taxon>Sapindales</taxon>
        <taxon>Sapindaceae</taxon>
        <taxon>Hippocastanoideae</taxon>
        <taxon>Acereae</taxon>
        <taxon>Acer</taxon>
    </lineage>
</organism>
<reference evidence="12" key="1">
    <citation type="journal article" date="2022" name="Plant J.">
        <title>Strategies of tolerance reflected in two North American maple genomes.</title>
        <authorList>
            <person name="McEvoy S.L."/>
            <person name="Sezen U.U."/>
            <person name="Trouern-Trend A."/>
            <person name="McMahon S.M."/>
            <person name="Schaberg P.G."/>
            <person name="Yang J."/>
            <person name="Wegrzyn J.L."/>
            <person name="Swenson N.G."/>
        </authorList>
    </citation>
    <scope>NUCLEOTIDE SEQUENCE</scope>
    <source>
        <strain evidence="12">NS2018</strain>
    </source>
</reference>
<gene>
    <name evidence="12" type="ORF">LWI29_035170</name>
</gene>
<feature type="compositionally biased region" description="Low complexity" evidence="10">
    <location>
        <begin position="33"/>
        <end position="44"/>
    </location>
</feature>
<dbReference type="EMBL" id="JAUESC010000385">
    <property type="protein sequence ID" value="KAK0580020.1"/>
    <property type="molecule type" value="Genomic_DNA"/>
</dbReference>
<feature type="region of interest" description="Disordered" evidence="10">
    <location>
        <begin position="86"/>
        <end position="129"/>
    </location>
</feature>
<feature type="region of interest" description="Disordered" evidence="10">
    <location>
        <begin position="308"/>
        <end position="349"/>
    </location>
</feature>
<reference evidence="12" key="2">
    <citation type="submission" date="2023-06" db="EMBL/GenBank/DDBJ databases">
        <authorList>
            <person name="Swenson N.G."/>
            <person name="Wegrzyn J.L."/>
            <person name="Mcevoy S.L."/>
        </authorList>
    </citation>
    <scope>NUCLEOTIDE SEQUENCE</scope>
    <source>
        <strain evidence="12">NS2018</strain>
        <tissue evidence="12">Leaf</tissue>
    </source>
</reference>
<dbReference type="GO" id="GO:0003700">
    <property type="term" value="F:DNA-binding transcription factor activity"/>
    <property type="evidence" value="ECO:0007669"/>
    <property type="project" value="UniProtKB-UniRule"/>
</dbReference>
<evidence type="ECO:0000313" key="13">
    <source>
        <dbReference type="Proteomes" id="UP001168877"/>
    </source>
</evidence>
<keyword evidence="13" id="KW-1185">Reference proteome</keyword>
<dbReference type="GO" id="GO:0003677">
    <property type="term" value="F:DNA binding"/>
    <property type="evidence" value="ECO:0007669"/>
    <property type="project" value="UniProtKB-UniRule"/>
</dbReference>
<comment type="subcellular location">
    <subcellularLocation>
        <location evidence="8 9">Nucleus</location>
    </subcellularLocation>
</comment>
<feature type="region of interest" description="Disordered" evidence="10">
    <location>
        <begin position="1"/>
        <end position="47"/>
    </location>
</feature>
<keyword evidence="1 9" id="KW-0479">Metal-binding</keyword>
<keyword evidence="6 9" id="KW-0804">Transcription</keyword>
<dbReference type="PANTHER" id="PTHR31992">
    <property type="entry name" value="DOF ZINC FINGER PROTEIN DOF1.4-RELATED"/>
    <property type="match status" value="1"/>
</dbReference>
<dbReference type="Pfam" id="PF02701">
    <property type="entry name" value="Zn_ribbon_Dof"/>
    <property type="match status" value="1"/>
</dbReference>
<evidence type="ECO:0000256" key="3">
    <source>
        <dbReference type="ARBA" id="ARBA00022833"/>
    </source>
</evidence>
<evidence type="ECO:0000256" key="5">
    <source>
        <dbReference type="ARBA" id="ARBA00023125"/>
    </source>
</evidence>
<name>A0AA39RZF7_ACESA</name>
<feature type="compositionally biased region" description="Low complexity" evidence="10">
    <location>
        <begin position="102"/>
        <end position="116"/>
    </location>
</feature>
<dbReference type="PROSITE" id="PS01361">
    <property type="entry name" value="ZF_DOF_1"/>
    <property type="match status" value="1"/>
</dbReference>
<keyword evidence="3 9" id="KW-0862">Zinc</keyword>
<accession>A0AA39RZF7</accession>
<keyword evidence="5 8" id="KW-0238">DNA-binding</keyword>
<dbReference type="AlphaFoldDB" id="A0AA39RZF7"/>
<dbReference type="InterPro" id="IPR045174">
    <property type="entry name" value="Dof"/>
</dbReference>
<evidence type="ECO:0000256" key="4">
    <source>
        <dbReference type="ARBA" id="ARBA00023015"/>
    </source>
</evidence>
<feature type="compositionally biased region" description="Gly residues" evidence="10">
    <location>
        <begin position="1"/>
        <end position="11"/>
    </location>
</feature>
<dbReference type="InterPro" id="IPR003851">
    <property type="entry name" value="Znf_Dof"/>
</dbReference>
<comment type="function">
    <text evidence="9">Transcription factor that binds specifically to a 5'-AA[AG]G-3' consensus core sequence.</text>
</comment>
<keyword evidence="4 9" id="KW-0805">Transcription regulation</keyword>
<evidence type="ECO:0000256" key="6">
    <source>
        <dbReference type="ARBA" id="ARBA00023163"/>
    </source>
</evidence>
<feature type="domain" description="Dof-type" evidence="11">
    <location>
        <begin position="45"/>
        <end position="99"/>
    </location>
</feature>
<evidence type="ECO:0000256" key="2">
    <source>
        <dbReference type="ARBA" id="ARBA00022771"/>
    </source>
</evidence>
<evidence type="ECO:0000256" key="1">
    <source>
        <dbReference type="ARBA" id="ARBA00022723"/>
    </source>
</evidence>
<evidence type="ECO:0000256" key="10">
    <source>
        <dbReference type="SAM" id="MobiDB-lite"/>
    </source>
</evidence>
<feature type="region of interest" description="Disordered" evidence="10">
    <location>
        <begin position="260"/>
        <end position="294"/>
    </location>
</feature>